<accession>A0A9X0D152</accession>
<comment type="caution">
    <text evidence="2">The sequence shown here is derived from an EMBL/GenBank/DDBJ whole genome shotgun (WGS) entry which is preliminary data.</text>
</comment>
<dbReference type="EMBL" id="MU825912">
    <property type="protein sequence ID" value="KAJ7382871.1"/>
    <property type="molecule type" value="Genomic_DNA"/>
</dbReference>
<reference evidence="2" key="1">
    <citation type="submission" date="2023-01" db="EMBL/GenBank/DDBJ databases">
        <title>Genome assembly of the deep-sea coral Lophelia pertusa.</title>
        <authorList>
            <person name="Herrera S."/>
            <person name="Cordes E."/>
        </authorList>
    </citation>
    <scope>NUCLEOTIDE SEQUENCE</scope>
    <source>
        <strain evidence="2">USNM1676648</strain>
        <tissue evidence="2">Polyp</tissue>
    </source>
</reference>
<sequence>MGTMVAKTCTEPGEQLDLGPGKKNSRRQCHIYPFNHEEARATGHARTRTHLEVKKQALVAMSQISQKGKVVKPVEGVLGLSWAFSLPLHDVVAGTAVDYMHCICEGAVDQHLKAWFEDKSSDNYLGNSLNEIDNAFLGLKPISEITRRPRSISDWKQWKGEQILWNVSYCNPFSRNFTSVAAGTSNVFCSRTFHG</sequence>
<keyword evidence="3" id="KW-1185">Reference proteome</keyword>
<evidence type="ECO:0000313" key="2">
    <source>
        <dbReference type="EMBL" id="KAJ7382871.1"/>
    </source>
</evidence>
<name>A0A9X0D152_9CNID</name>
<protein>
    <submittedName>
        <fullName evidence="2">Uncharacterized protein</fullName>
    </submittedName>
</protein>
<feature type="region of interest" description="Disordered" evidence="1">
    <location>
        <begin position="1"/>
        <end position="24"/>
    </location>
</feature>
<evidence type="ECO:0000313" key="3">
    <source>
        <dbReference type="Proteomes" id="UP001163046"/>
    </source>
</evidence>
<dbReference type="Proteomes" id="UP001163046">
    <property type="component" value="Unassembled WGS sequence"/>
</dbReference>
<gene>
    <name evidence="2" type="ORF">OS493_032240</name>
</gene>
<organism evidence="2 3">
    <name type="scientific">Desmophyllum pertusum</name>
    <dbReference type="NCBI Taxonomy" id="174260"/>
    <lineage>
        <taxon>Eukaryota</taxon>
        <taxon>Metazoa</taxon>
        <taxon>Cnidaria</taxon>
        <taxon>Anthozoa</taxon>
        <taxon>Hexacorallia</taxon>
        <taxon>Scleractinia</taxon>
        <taxon>Caryophylliina</taxon>
        <taxon>Caryophylliidae</taxon>
        <taxon>Desmophyllum</taxon>
    </lineage>
</organism>
<evidence type="ECO:0000256" key="1">
    <source>
        <dbReference type="SAM" id="MobiDB-lite"/>
    </source>
</evidence>
<proteinExistence type="predicted"/>
<dbReference type="OrthoDB" id="5976436at2759"/>
<dbReference type="AlphaFoldDB" id="A0A9X0D152"/>
<dbReference type="PANTHER" id="PTHR46579">
    <property type="entry name" value="F5/8 TYPE C DOMAIN-CONTAINING PROTEIN-RELATED"/>
    <property type="match status" value="1"/>
</dbReference>
<dbReference type="PANTHER" id="PTHR46579:SF1">
    <property type="entry name" value="F5_8 TYPE C DOMAIN-CONTAINING PROTEIN"/>
    <property type="match status" value="1"/>
</dbReference>